<dbReference type="AlphaFoldDB" id="A0A4D6HD30"/>
<dbReference type="GeneID" id="39848375"/>
<dbReference type="OrthoDB" id="237876at2157"/>
<dbReference type="RefSeq" id="WP_049994676.1">
    <property type="nucleotide sequence ID" value="NZ_CP031310.1"/>
</dbReference>
<dbReference type="InterPro" id="IPR006311">
    <property type="entry name" value="TAT_signal"/>
</dbReference>
<dbReference type="PROSITE" id="PS51257">
    <property type="entry name" value="PROKAR_LIPOPROTEIN"/>
    <property type="match status" value="1"/>
</dbReference>
<gene>
    <name evidence="1" type="ORF">DV733_10895</name>
</gene>
<dbReference type="EMBL" id="CP031310">
    <property type="protein sequence ID" value="QCC51710.1"/>
    <property type="molecule type" value="Genomic_DNA"/>
</dbReference>
<keyword evidence="2" id="KW-1185">Reference proteome</keyword>
<dbReference type="KEGG" id="hsn:DV733_10895"/>
<protein>
    <submittedName>
        <fullName evidence="1">Uncharacterized protein</fullName>
    </submittedName>
</protein>
<dbReference type="PROSITE" id="PS51318">
    <property type="entry name" value="TAT"/>
    <property type="match status" value="1"/>
</dbReference>
<organism evidence="1 2">
    <name type="scientific">Halapricum salinum</name>
    <dbReference type="NCBI Taxonomy" id="1457250"/>
    <lineage>
        <taxon>Archaea</taxon>
        <taxon>Methanobacteriati</taxon>
        <taxon>Methanobacteriota</taxon>
        <taxon>Stenosarchaea group</taxon>
        <taxon>Halobacteria</taxon>
        <taxon>Halobacteriales</taxon>
        <taxon>Haloarculaceae</taxon>
        <taxon>Halapricum</taxon>
    </lineage>
</organism>
<reference evidence="1 2" key="1">
    <citation type="journal article" date="2019" name="Nat. Commun.">
        <title>A new type of DNA phosphorothioation-based antiviral system in archaea.</title>
        <authorList>
            <person name="Xiong L."/>
            <person name="Liu S."/>
            <person name="Chen S."/>
            <person name="Xiao Y."/>
            <person name="Zhu B."/>
            <person name="Gao Y."/>
            <person name="Zhang Y."/>
            <person name="Chen B."/>
            <person name="Luo J."/>
            <person name="Deng Z."/>
            <person name="Chen X."/>
            <person name="Wang L."/>
            <person name="Chen S."/>
        </authorList>
    </citation>
    <scope>NUCLEOTIDE SEQUENCE [LARGE SCALE GENOMIC DNA]</scope>
    <source>
        <strain evidence="1 2">CBA1105</strain>
    </source>
</reference>
<evidence type="ECO:0000313" key="2">
    <source>
        <dbReference type="Proteomes" id="UP000296706"/>
    </source>
</evidence>
<dbReference type="STRING" id="1457250.GCA_000755225_00715"/>
<dbReference type="Proteomes" id="UP000296706">
    <property type="component" value="Chromosome"/>
</dbReference>
<name>A0A4D6HD30_9EURY</name>
<accession>A0A4D6HD30</accession>
<proteinExistence type="predicted"/>
<sequence>MVELTRRRLLEFGVGAAGLSLAGCLGEPRSDPNTEWFPADATPFLMAYLDLTVTSQNTGVDPVIPLFLPSDGGSDSTEYVPDLPGAEELDDPLVRTPLAVGGQVIAGGALAIAASGLGRLVDPDRPTQGVTELYVTNDTTIGVGDIDVEAADESLRAGTDGILGEIKFTPTDDIGGYTLYEAGTEDGEILGLSSDAVVIADTESTVRTAIETRRGDHDRLAETDETAGWLFDTAGTGNLSVGWVDSVDLAEQFWGDQSMSQSTELLAEHDHVLSTLSFAPEDGELTATLALEDSSLDDDHTDRIENRFGSAAGDTSLSIEENRLSLEGTYTDDVLDIGFAEPGAPEGTPVPSGEDVPEKVTEAVEDVTFAFEPRLDEGHVRVEFHGTVAADSVTIRARPSGGEISTSTPENMNFVNVQVASDDEEVVVIATVDDASGIVARTEL</sequence>
<evidence type="ECO:0000313" key="1">
    <source>
        <dbReference type="EMBL" id="QCC51710.1"/>
    </source>
</evidence>